<evidence type="ECO:0000313" key="4">
    <source>
        <dbReference type="EMBL" id="RRD00509.1"/>
    </source>
</evidence>
<name>A0A3P1STH9_9GAMM</name>
<protein>
    <submittedName>
        <fullName evidence="4">ATP-binding cassette domain-containing protein</fullName>
    </submittedName>
</protein>
<sequence length="241" mass="26824">MSIKIDNISFSYGPRKALCNLNLELKSGQFNALLGPNGAGKSTLFALLTRLYALQSGEVFIAGHSIHSHPAQVMRQLGVVFQQSTLDLDLSVEQNLLYHAALHGISAREARPRVTRELERFELTDRLKDKVRTLNGGHRRRVEIARALLHQPSILLLDEPSVGLDPATRQQLNHHIRQLCNQQKLTVLWATHLIEEVQEDDPVIILHQGNVLASGQVSSLVNASDSDNLNDLFQQLTGAEQ</sequence>
<proteinExistence type="predicted"/>
<organism evidence="4 5">
    <name type="scientific">Amphritea balenae</name>
    <dbReference type="NCBI Taxonomy" id="452629"/>
    <lineage>
        <taxon>Bacteria</taxon>
        <taxon>Pseudomonadati</taxon>
        <taxon>Pseudomonadota</taxon>
        <taxon>Gammaproteobacteria</taxon>
        <taxon>Oceanospirillales</taxon>
        <taxon>Oceanospirillaceae</taxon>
        <taxon>Amphritea</taxon>
    </lineage>
</organism>
<dbReference type="PROSITE" id="PS50893">
    <property type="entry name" value="ABC_TRANSPORTER_2"/>
    <property type="match status" value="1"/>
</dbReference>
<evidence type="ECO:0000256" key="2">
    <source>
        <dbReference type="ARBA" id="ARBA00022840"/>
    </source>
</evidence>
<dbReference type="EMBL" id="RQXV01000002">
    <property type="protein sequence ID" value="RRD00509.1"/>
    <property type="molecule type" value="Genomic_DNA"/>
</dbReference>
<dbReference type="SMART" id="SM00382">
    <property type="entry name" value="AAA"/>
    <property type="match status" value="1"/>
</dbReference>
<dbReference type="PANTHER" id="PTHR43582">
    <property type="entry name" value="LINEARMYCIN RESISTANCE ATP-BINDING PROTEIN LNRL"/>
    <property type="match status" value="1"/>
</dbReference>
<dbReference type="OrthoDB" id="9775490at2"/>
<evidence type="ECO:0000256" key="1">
    <source>
        <dbReference type="ARBA" id="ARBA00022741"/>
    </source>
</evidence>
<reference evidence="4 5" key="1">
    <citation type="submission" date="2018-11" db="EMBL/GenBank/DDBJ databases">
        <title>The draft genome sequence of Amphritea balenae JAMM 1525T.</title>
        <authorList>
            <person name="Fang Z."/>
            <person name="Zhang Y."/>
            <person name="Han X."/>
        </authorList>
    </citation>
    <scope>NUCLEOTIDE SEQUENCE [LARGE SCALE GENOMIC DNA]</scope>
    <source>
        <strain evidence="4 5">JAMM 1525</strain>
    </source>
</reference>
<feature type="domain" description="ABC transporter" evidence="3">
    <location>
        <begin position="3"/>
        <end position="233"/>
    </location>
</feature>
<dbReference type="RefSeq" id="WP_124925090.1">
    <property type="nucleotide sequence ID" value="NZ_BMOH01000003.1"/>
</dbReference>
<evidence type="ECO:0000313" key="5">
    <source>
        <dbReference type="Proteomes" id="UP000267535"/>
    </source>
</evidence>
<dbReference type="Pfam" id="PF00005">
    <property type="entry name" value="ABC_tran"/>
    <property type="match status" value="1"/>
</dbReference>
<dbReference type="GO" id="GO:0016887">
    <property type="term" value="F:ATP hydrolysis activity"/>
    <property type="evidence" value="ECO:0007669"/>
    <property type="project" value="InterPro"/>
</dbReference>
<keyword evidence="1" id="KW-0547">Nucleotide-binding</keyword>
<dbReference type="Proteomes" id="UP000267535">
    <property type="component" value="Unassembled WGS sequence"/>
</dbReference>
<dbReference type="AlphaFoldDB" id="A0A3P1STH9"/>
<dbReference type="NCBIfam" id="TIGR03864">
    <property type="entry name" value="PQQ_ABC_ATP"/>
    <property type="match status" value="1"/>
</dbReference>
<keyword evidence="2 4" id="KW-0067">ATP-binding</keyword>
<keyword evidence="5" id="KW-1185">Reference proteome</keyword>
<evidence type="ECO:0000259" key="3">
    <source>
        <dbReference type="PROSITE" id="PS50893"/>
    </source>
</evidence>
<accession>A0A3P1STH9</accession>
<dbReference type="InterPro" id="IPR022467">
    <property type="entry name" value="ABC_transprt_ATP-bd_su_PQQ"/>
</dbReference>
<dbReference type="InterPro" id="IPR027417">
    <property type="entry name" value="P-loop_NTPase"/>
</dbReference>
<gene>
    <name evidence="4" type="ORF">EHS89_05305</name>
</gene>
<comment type="caution">
    <text evidence="4">The sequence shown here is derived from an EMBL/GenBank/DDBJ whole genome shotgun (WGS) entry which is preliminary data.</text>
</comment>
<dbReference type="InterPro" id="IPR003439">
    <property type="entry name" value="ABC_transporter-like_ATP-bd"/>
</dbReference>
<dbReference type="Gene3D" id="3.40.50.300">
    <property type="entry name" value="P-loop containing nucleotide triphosphate hydrolases"/>
    <property type="match status" value="1"/>
</dbReference>
<dbReference type="InterPro" id="IPR003593">
    <property type="entry name" value="AAA+_ATPase"/>
</dbReference>
<dbReference type="GO" id="GO:0005524">
    <property type="term" value="F:ATP binding"/>
    <property type="evidence" value="ECO:0007669"/>
    <property type="project" value="UniProtKB-KW"/>
</dbReference>
<dbReference type="SUPFAM" id="SSF52540">
    <property type="entry name" value="P-loop containing nucleoside triphosphate hydrolases"/>
    <property type="match status" value="1"/>
</dbReference>
<dbReference type="PANTHER" id="PTHR43582:SF5">
    <property type="entry name" value="ABC TRANSPORTER"/>
    <property type="match status" value="1"/>
</dbReference>